<comment type="caution">
    <text evidence="1">The sequence shown here is derived from an EMBL/GenBank/DDBJ whole genome shotgun (WGS) entry which is preliminary data.</text>
</comment>
<reference evidence="1" key="1">
    <citation type="submission" date="2023-08" db="EMBL/GenBank/DDBJ databases">
        <authorList>
            <person name="Chen Y."/>
            <person name="Shah S."/>
            <person name="Dougan E. K."/>
            <person name="Thang M."/>
            <person name="Chan C."/>
        </authorList>
    </citation>
    <scope>NUCLEOTIDE SEQUENCE</scope>
</reference>
<name>A0AA36N830_9DINO</name>
<organism evidence="1 2">
    <name type="scientific">Effrenium voratum</name>
    <dbReference type="NCBI Taxonomy" id="2562239"/>
    <lineage>
        <taxon>Eukaryota</taxon>
        <taxon>Sar</taxon>
        <taxon>Alveolata</taxon>
        <taxon>Dinophyceae</taxon>
        <taxon>Suessiales</taxon>
        <taxon>Symbiodiniaceae</taxon>
        <taxon>Effrenium</taxon>
    </lineage>
</organism>
<dbReference type="Proteomes" id="UP001178507">
    <property type="component" value="Unassembled WGS sequence"/>
</dbReference>
<accession>A0AA36N830</accession>
<proteinExistence type="predicted"/>
<evidence type="ECO:0000313" key="1">
    <source>
        <dbReference type="EMBL" id="CAJ1396064.1"/>
    </source>
</evidence>
<dbReference type="AlphaFoldDB" id="A0AA36N830"/>
<protein>
    <submittedName>
        <fullName evidence="1">Uncharacterized protein</fullName>
    </submittedName>
</protein>
<keyword evidence="2" id="KW-1185">Reference proteome</keyword>
<sequence>MFSEDRNLLDFALSLYNGHVDPKKIESCLTEVLSEIDAFGKRGGLAVRERSAEKRHGSLQRMVHRGG</sequence>
<dbReference type="EMBL" id="CAUJNA010003217">
    <property type="protein sequence ID" value="CAJ1396064.1"/>
    <property type="molecule type" value="Genomic_DNA"/>
</dbReference>
<evidence type="ECO:0000313" key="2">
    <source>
        <dbReference type="Proteomes" id="UP001178507"/>
    </source>
</evidence>
<gene>
    <name evidence="1" type="ORF">EVOR1521_LOCUS20350</name>
</gene>